<dbReference type="AlphaFoldDB" id="A0A5E4W123"/>
<keyword evidence="1" id="KW-0813">Transport</keyword>
<name>A0A5E4W123_9BURK</name>
<evidence type="ECO:0000256" key="4">
    <source>
        <dbReference type="SAM" id="SignalP"/>
    </source>
</evidence>
<evidence type="ECO:0000256" key="2">
    <source>
        <dbReference type="ARBA" id="ARBA00023136"/>
    </source>
</evidence>
<keyword evidence="4" id="KW-0732">Signal</keyword>
<dbReference type="RefSeq" id="WP_150556235.1">
    <property type="nucleotide sequence ID" value="NZ_CABPSC010000011.1"/>
</dbReference>
<dbReference type="InterPro" id="IPR011662">
    <property type="entry name" value="Secretin/TonB_short_N"/>
</dbReference>
<sequence>MTGNPPSARALVLAGLVCGLSLAGAPGIVRAQAQTTATQAAAGAGDRRFTFDIPAQPLDMALELFSTVSGRSALFSSALVAGRTASPVSGQYTALEALRRLVDGTGLAVETASTSGVSTFVLVPAARDAPRTPSDEPDSAVRFADYDALVQTEVWQAICADTRTSATRYRALLRFRVAPDGRVVDVRVLSETSETPMARTLVDTLSRVRVSQPPLPDMPQPFAMLILPASRGGPACRTGARAS</sequence>
<evidence type="ECO:0000313" key="6">
    <source>
        <dbReference type="EMBL" id="VVE17519.1"/>
    </source>
</evidence>
<protein>
    <submittedName>
        <fullName evidence="6">Energy transducer TonB</fullName>
    </submittedName>
</protein>
<evidence type="ECO:0000259" key="5">
    <source>
        <dbReference type="SMART" id="SM00965"/>
    </source>
</evidence>
<dbReference type="Gene3D" id="3.55.50.30">
    <property type="match status" value="1"/>
</dbReference>
<feature type="domain" description="Secretin/TonB short N-terminal" evidence="5">
    <location>
        <begin position="71"/>
        <end position="125"/>
    </location>
</feature>
<dbReference type="Proteomes" id="UP000367825">
    <property type="component" value="Unassembled WGS sequence"/>
</dbReference>
<evidence type="ECO:0000313" key="7">
    <source>
        <dbReference type="Proteomes" id="UP000367825"/>
    </source>
</evidence>
<proteinExistence type="predicted"/>
<gene>
    <name evidence="6" type="ORF">PNO31109_02954</name>
</gene>
<evidence type="ECO:0000256" key="1">
    <source>
        <dbReference type="ARBA" id="ARBA00022448"/>
    </source>
</evidence>
<dbReference type="EMBL" id="CABPSC010000011">
    <property type="protein sequence ID" value="VVE17519.1"/>
    <property type="molecule type" value="Genomic_DNA"/>
</dbReference>
<keyword evidence="3" id="KW-0998">Cell outer membrane</keyword>
<dbReference type="OrthoDB" id="8850498at2"/>
<dbReference type="SUPFAM" id="SSF74653">
    <property type="entry name" value="TolA/TonB C-terminal domain"/>
    <property type="match status" value="1"/>
</dbReference>
<keyword evidence="7" id="KW-1185">Reference proteome</keyword>
<evidence type="ECO:0000256" key="3">
    <source>
        <dbReference type="ARBA" id="ARBA00023237"/>
    </source>
</evidence>
<feature type="signal peptide" evidence="4">
    <location>
        <begin position="1"/>
        <end position="23"/>
    </location>
</feature>
<dbReference type="SMART" id="SM00965">
    <property type="entry name" value="STN"/>
    <property type="match status" value="1"/>
</dbReference>
<organism evidence="6 7">
    <name type="scientific">Pandoraea nosoerga</name>
    <dbReference type="NCBI Taxonomy" id="2508296"/>
    <lineage>
        <taxon>Bacteria</taxon>
        <taxon>Pseudomonadati</taxon>
        <taxon>Pseudomonadota</taxon>
        <taxon>Betaproteobacteria</taxon>
        <taxon>Burkholderiales</taxon>
        <taxon>Burkholderiaceae</taxon>
        <taxon>Pandoraea</taxon>
    </lineage>
</organism>
<accession>A0A5E4W123</accession>
<reference evidence="6 7" key="1">
    <citation type="submission" date="2019-08" db="EMBL/GenBank/DDBJ databases">
        <authorList>
            <person name="Peeters C."/>
        </authorList>
    </citation>
    <scope>NUCLEOTIDE SEQUENCE [LARGE SCALE GENOMIC DNA]</scope>
    <source>
        <strain evidence="6 7">LMG 31109</strain>
    </source>
</reference>
<dbReference type="GO" id="GO:0019867">
    <property type="term" value="C:outer membrane"/>
    <property type="evidence" value="ECO:0007669"/>
    <property type="project" value="InterPro"/>
</dbReference>
<feature type="chain" id="PRO_5022747174" evidence="4">
    <location>
        <begin position="24"/>
        <end position="243"/>
    </location>
</feature>
<keyword evidence="2" id="KW-0472">Membrane</keyword>